<evidence type="ECO:0000313" key="1">
    <source>
        <dbReference type="EMBL" id="ETF00929.1"/>
    </source>
</evidence>
<name>V8QPK4_9BURK</name>
<protein>
    <submittedName>
        <fullName evidence="1">Uncharacterized protein</fullName>
    </submittedName>
</protein>
<evidence type="ECO:0000313" key="2">
    <source>
        <dbReference type="Proteomes" id="UP000018733"/>
    </source>
</evidence>
<dbReference type="RefSeq" id="WP_024006919.1">
    <property type="nucleotide sequence ID" value="NZ_KI650982.1"/>
</dbReference>
<accession>V8QPK4</accession>
<dbReference type="Proteomes" id="UP000018733">
    <property type="component" value="Unassembled WGS sequence"/>
</dbReference>
<sequence>MAARSWEMEKLRAQLKAEKEADVQALRDGFALAMTPVTTMCSAAAFRSIRAANTANQAAKSANDIFTEQKNAIQQEIEK</sequence>
<keyword evidence="2" id="KW-1185">Reference proteome</keyword>
<dbReference type="AlphaFoldDB" id="V8QPK4"/>
<comment type="caution">
    <text evidence="1">The sequence shown here is derived from an EMBL/GenBank/DDBJ whole genome shotgun (WGS) entry which is preliminary data.</text>
</comment>
<organism evidence="1 2">
    <name type="scientific">Advenella kashmirensis W13003</name>
    <dbReference type="NCBI Taxonomy" id="1424334"/>
    <lineage>
        <taxon>Bacteria</taxon>
        <taxon>Pseudomonadati</taxon>
        <taxon>Pseudomonadota</taxon>
        <taxon>Betaproteobacteria</taxon>
        <taxon>Burkholderiales</taxon>
        <taxon>Alcaligenaceae</taxon>
    </lineage>
</organism>
<gene>
    <name evidence="1" type="ORF">W822_19960</name>
</gene>
<dbReference type="EMBL" id="AYXT01000013">
    <property type="protein sequence ID" value="ETF00929.1"/>
    <property type="molecule type" value="Genomic_DNA"/>
</dbReference>
<reference evidence="1 2" key="1">
    <citation type="journal article" date="2014" name="Genome Announc.">
        <title>Draft Genome Sequence of Advenella kashmirensis Strain W13003, a Polycyclic Aromatic Hydrocarbon-Degrading Bacterium.</title>
        <authorList>
            <person name="Wang X."/>
            <person name="Jin D."/>
            <person name="Zhou L."/>
            <person name="Wu L."/>
            <person name="An W."/>
            <person name="Zhao L."/>
        </authorList>
    </citation>
    <scope>NUCLEOTIDE SEQUENCE [LARGE SCALE GENOMIC DNA]</scope>
    <source>
        <strain evidence="1 2">W13003</strain>
    </source>
</reference>
<proteinExistence type="predicted"/>
<dbReference type="STRING" id="1424334.W822_19960"/>
<dbReference type="PATRIC" id="fig|1424334.3.peg.4007"/>
<dbReference type="HOGENOM" id="CLU_2598190_0_0_4"/>